<gene>
    <name evidence="1" type="ORF">F9C07_12082</name>
</gene>
<protein>
    <submittedName>
        <fullName evidence="1">Uncharacterized protein</fullName>
    </submittedName>
</protein>
<evidence type="ECO:0000313" key="1">
    <source>
        <dbReference type="EMBL" id="QRD94208.1"/>
    </source>
</evidence>
<evidence type="ECO:0000313" key="2">
    <source>
        <dbReference type="Proteomes" id="UP000596276"/>
    </source>
</evidence>
<reference evidence="2" key="1">
    <citation type="journal article" date="2021" name="G3 (Bethesda)">
        <title>Chromosome assembled and annotated genome sequence of Aspergillus flavus NRRL 3357.</title>
        <authorList>
            <person name="Skerker J.M."/>
            <person name="Pianalto K.M."/>
            <person name="Mondo S.J."/>
            <person name="Yang K."/>
            <person name="Arkin A.P."/>
            <person name="Keller N.P."/>
            <person name="Grigoriev I.V."/>
            <person name="Louise Glass N.L."/>
        </authorList>
    </citation>
    <scope>NUCLEOTIDE SEQUENCE [LARGE SCALE GENOMIC DNA]</scope>
    <source>
        <strain evidence="2">ATCC 200026 / FGSC A1120 / IAM 13836 / NRRL 3357 / JCM 12722 / SRRC 167</strain>
    </source>
</reference>
<dbReference type="Proteomes" id="UP000596276">
    <property type="component" value="Chromosome 6"/>
</dbReference>
<name>A0A7U2N2A2_ASPFN</name>
<dbReference type="EMBL" id="CP044623">
    <property type="protein sequence ID" value="QRD94208.1"/>
    <property type="molecule type" value="Genomic_DNA"/>
</dbReference>
<dbReference type="AlphaFoldDB" id="A0A7U2N2A2"/>
<proteinExistence type="predicted"/>
<sequence>MISLFPPLLLSFSSSSSSSFPTSSSLHLFLSGVTKSVQESLSPFLLFFSFHVPPLPFYQNLHRFFPPCVSPSPSPSILFPFHFHFISYFSITSPL</sequence>
<organism evidence="1 2">
    <name type="scientific">Aspergillus flavus (strain ATCC 200026 / FGSC A1120 / IAM 13836 / NRRL 3357 / JCM 12722 / SRRC 167)</name>
    <dbReference type="NCBI Taxonomy" id="332952"/>
    <lineage>
        <taxon>Eukaryota</taxon>
        <taxon>Fungi</taxon>
        <taxon>Dikarya</taxon>
        <taxon>Ascomycota</taxon>
        <taxon>Pezizomycotina</taxon>
        <taxon>Eurotiomycetes</taxon>
        <taxon>Eurotiomycetidae</taxon>
        <taxon>Eurotiales</taxon>
        <taxon>Aspergillaceae</taxon>
        <taxon>Aspergillus</taxon>
        <taxon>Aspergillus subgen. Circumdati</taxon>
    </lineage>
</organism>
<dbReference type="VEuPathDB" id="FungiDB:F9C07_12082"/>
<keyword evidence="2" id="KW-1185">Reference proteome</keyword>
<accession>A0A7U2N2A2</accession>